<dbReference type="PANTHER" id="PTHR12315">
    <property type="entry name" value="BICOID-INTERACTING PROTEIN RELATED"/>
    <property type="match status" value="1"/>
</dbReference>
<dbReference type="GO" id="GO:0032259">
    <property type="term" value="P:methylation"/>
    <property type="evidence" value="ECO:0007669"/>
    <property type="project" value="UniProtKB-KW"/>
</dbReference>
<reference evidence="2 3" key="1">
    <citation type="journal article" date="2019" name="Mol. Ecol. Resour.">
        <title>Improving Illumina assemblies with Hi-C and long reads: an example with the North African dromedary.</title>
        <authorList>
            <person name="Elbers J.P."/>
            <person name="Rogers M.F."/>
            <person name="Perelman P.L."/>
            <person name="Proskuryakova A.A."/>
            <person name="Serdyukova N.A."/>
            <person name="Johnson W.E."/>
            <person name="Horin P."/>
            <person name="Corander J."/>
            <person name="Murphy D."/>
            <person name="Burger P.A."/>
        </authorList>
    </citation>
    <scope>NUCLEOTIDE SEQUENCE [LARGE SCALE GENOMIC DNA]</scope>
    <source>
        <strain evidence="2">Drom800</strain>
        <tissue evidence="2">Blood</tissue>
    </source>
</reference>
<comment type="caution">
    <text evidence="2">The sequence shown here is derived from an EMBL/GenBank/DDBJ whole genome shotgun (WGS) entry which is preliminary data.</text>
</comment>
<evidence type="ECO:0000256" key="1">
    <source>
        <dbReference type="RuleBase" id="RU367087"/>
    </source>
</evidence>
<dbReference type="EMBL" id="JWIN03000003">
    <property type="protein sequence ID" value="KAB1281819.1"/>
    <property type="molecule type" value="Genomic_DNA"/>
</dbReference>
<dbReference type="GO" id="GO:0017069">
    <property type="term" value="F:snRNA binding"/>
    <property type="evidence" value="ECO:0007669"/>
    <property type="project" value="TreeGrafter"/>
</dbReference>
<dbReference type="GO" id="GO:0008171">
    <property type="term" value="F:O-methyltransferase activity"/>
    <property type="evidence" value="ECO:0007669"/>
    <property type="project" value="UniProtKB-UniRule"/>
</dbReference>
<sequence>MSASQGPIAAPQGPLDGADTSIFPNNVVFVTGNYVLDRDELVEAQTPERCGTLPQPHQVGASELRRRGAEAYVLPDLPAPTSCRHPSPGAPTLVILWQEKDPYGNNLQELLSNPAEARAVQFLPDIPEVGFSSYELVATPHNISKGFQRPVYLFHKACFPSH</sequence>
<accession>A0A5N4EFB1</accession>
<proteinExistence type="inferred from homology"/>
<dbReference type="GO" id="GO:0008173">
    <property type="term" value="F:RNA methyltransferase activity"/>
    <property type="evidence" value="ECO:0007669"/>
    <property type="project" value="UniProtKB-UniRule"/>
</dbReference>
<evidence type="ECO:0000313" key="2">
    <source>
        <dbReference type="EMBL" id="KAB1281819.1"/>
    </source>
</evidence>
<dbReference type="PANTHER" id="PTHR12315:SF0">
    <property type="entry name" value="7SK SNRNA METHYLPHOSPHATE CAPPING ENZYME"/>
    <property type="match status" value="1"/>
</dbReference>
<keyword evidence="1" id="KW-0489">Methyltransferase</keyword>
<dbReference type="AlphaFoldDB" id="A0A5N4EFB1"/>
<dbReference type="EC" id="2.1.1.-" evidence="1"/>
<comment type="similarity">
    <text evidence="1">Belongs to the methyltransferase superfamily.</text>
</comment>
<keyword evidence="1" id="KW-0949">S-adenosyl-L-methionine</keyword>
<dbReference type="GO" id="GO:0040031">
    <property type="term" value="P:snRNA modification"/>
    <property type="evidence" value="ECO:0007669"/>
    <property type="project" value="TreeGrafter"/>
</dbReference>
<name>A0A5N4EFB1_CAMDR</name>
<dbReference type="Proteomes" id="UP000299084">
    <property type="component" value="Unassembled WGS sequence"/>
</dbReference>
<evidence type="ECO:0000313" key="3">
    <source>
        <dbReference type="Proteomes" id="UP000299084"/>
    </source>
</evidence>
<gene>
    <name evidence="2" type="ORF">Cadr_000004375</name>
</gene>
<keyword evidence="3" id="KW-1185">Reference proteome</keyword>
<keyword evidence="1" id="KW-0808">Transferase</keyword>
<organism evidence="2 3">
    <name type="scientific">Camelus dromedarius</name>
    <name type="common">Dromedary</name>
    <name type="synonym">Arabian camel</name>
    <dbReference type="NCBI Taxonomy" id="9838"/>
    <lineage>
        <taxon>Eukaryota</taxon>
        <taxon>Metazoa</taxon>
        <taxon>Chordata</taxon>
        <taxon>Craniata</taxon>
        <taxon>Vertebrata</taxon>
        <taxon>Euteleostomi</taxon>
        <taxon>Mammalia</taxon>
        <taxon>Eutheria</taxon>
        <taxon>Laurasiatheria</taxon>
        <taxon>Artiodactyla</taxon>
        <taxon>Tylopoda</taxon>
        <taxon>Camelidae</taxon>
        <taxon>Camelus</taxon>
    </lineage>
</organism>
<protein>
    <recommendedName>
        <fullName evidence="1">RNA methyltransferase</fullName>
        <ecNumber evidence="1">2.1.1.-</ecNumber>
    </recommendedName>
</protein>
<dbReference type="InterPro" id="IPR039772">
    <property type="entry name" value="Bin3-like"/>
</dbReference>